<keyword evidence="2" id="KW-1133">Transmembrane helix</keyword>
<keyword evidence="2" id="KW-0472">Membrane</keyword>
<feature type="compositionally biased region" description="Polar residues" evidence="1">
    <location>
        <begin position="134"/>
        <end position="145"/>
    </location>
</feature>
<protein>
    <submittedName>
        <fullName evidence="3">Uncharacterized protein</fullName>
    </submittedName>
</protein>
<sequence length="459" mass="48804">MTASQLQLITAAVDGELSADEARAFRTLLASSTEAQSLFAKLEADRARVLALTPVAPPFDLHTRIMGQIAAATPAPHVKRARPALVPASVIVPLSRVYPARRRTWVPAAVAAGLLLGVALGSFAFFRNNTPSQQFAQPQWSNTLPAPNDVRSAVPSPAPDAGRHTDRGVVVRGGESPVPPAPTPHEVPPVAFATAPPPRTVRTDLIGFPVLPKLPPFERIEVRVPFLRPVADLGREDVSNELLDAIGRETSDASPVRFDLFVRDPARGVEMLQHAARASGVTVHADATTLDRLKKKQVHSAVVYTECLTAKELAALFAKVAVEDAKYSPRVGDSLHAAAVVRSDELELKTVLGVDVGLYKRPAGNSSHGSGGADRVVPPGKAVSANTLDQVVQSVSGGSTPPAPKAQERPMVLLTWQTTHPGIPRTNPLQSVELKQYLQKRGIRKSAAVPALIIIRPAG</sequence>
<dbReference type="PANTHER" id="PTHR37461">
    <property type="entry name" value="ANTI-SIGMA-K FACTOR RSKA"/>
    <property type="match status" value="1"/>
</dbReference>
<proteinExistence type="predicted"/>
<dbReference type="AlphaFoldDB" id="A0A2Z3GWG2"/>
<keyword evidence="2" id="KW-0812">Transmembrane</keyword>
<feature type="transmembrane region" description="Helical" evidence="2">
    <location>
        <begin position="105"/>
        <end position="126"/>
    </location>
</feature>
<name>A0A2Z3GWG2_9BACT</name>
<dbReference type="EMBL" id="CP025958">
    <property type="protein sequence ID" value="AWM38083.1"/>
    <property type="molecule type" value="Genomic_DNA"/>
</dbReference>
<evidence type="ECO:0000313" key="3">
    <source>
        <dbReference type="EMBL" id="AWM38083.1"/>
    </source>
</evidence>
<dbReference type="Proteomes" id="UP000245802">
    <property type="component" value="Chromosome"/>
</dbReference>
<organism evidence="3 4">
    <name type="scientific">Gemmata obscuriglobus</name>
    <dbReference type="NCBI Taxonomy" id="114"/>
    <lineage>
        <taxon>Bacteria</taxon>
        <taxon>Pseudomonadati</taxon>
        <taxon>Planctomycetota</taxon>
        <taxon>Planctomycetia</taxon>
        <taxon>Gemmatales</taxon>
        <taxon>Gemmataceae</taxon>
        <taxon>Gemmata</taxon>
    </lineage>
</organism>
<dbReference type="GO" id="GO:0016989">
    <property type="term" value="F:sigma factor antagonist activity"/>
    <property type="evidence" value="ECO:0007669"/>
    <property type="project" value="TreeGrafter"/>
</dbReference>
<evidence type="ECO:0000256" key="1">
    <source>
        <dbReference type="SAM" id="MobiDB-lite"/>
    </source>
</evidence>
<feature type="compositionally biased region" description="Pro residues" evidence="1">
    <location>
        <begin position="177"/>
        <end position="187"/>
    </location>
</feature>
<gene>
    <name evidence="3" type="ORF">C1280_14500</name>
</gene>
<dbReference type="PANTHER" id="PTHR37461:SF1">
    <property type="entry name" value="ANTI-SIGMA-K FACTOR RSKA"/>
    <property type="match status" value="1"/>
</dbReference>
<feature type="region of interest" description="Disordered" evidence="1">
    <location>
        <begin position="134"/>
        <end position="189"/>
    </location>
</feature>
<accession>A0A2Z3GWG2</accession>
<dbReference type="KEGG" id="gog:C1280_14500"/>
<keyword evidence="4" id="KW-1185">Reference proteome</keyword>
<evidence type="ECO:0000313" key="4">
    <source>
        <dbReference type="Proteomes" id="UP000245802"/>
    </source>
</evidence>
<dbReference type="InterPro" id="IPR051474">
    <property type="entry name" value="Anti-sigma-K/W_factor"/>
</dbReference>
<evidence type="ECO:0000256" key="2">
    <source>
        <dbReference type="SAM" id="Phobius"/>
    </source>
</evidence>
<reference evidence="3 4" key="1">
    <citation type="submission" date="2018-01" db="EMBL/GenBank/DDBJ databases">
        <title>G. obscuriglobus.</title>
        <authorList>
            <person name="Franke J."/>
            <person name="Blomberg W."/>
            <person name="Selmecki A."/>
        </authorList>
    </citation>
    <scope>NUCLEOTIDE SEQUENCE [LARGE SCALE GENOMIC DNA]</scope>
    <source>
        <strain evidence="3 4">DSM 5831</strain>
    </source>
</reference>
<dbReference type="GO" id="GO:0006417">
    <property type="term" value="P:regulation of translation"/>
    <property type="evidence" value="ECO:0007669"/>
    <property type="project" value="TreeGrafter"/>
</dbReference>